<sequence length="214" mass="23460">MSFCSERNGSFMANNYDSTSKASPCDEANDNCSSTTTSQLFLLCSCFGLMSIGSGGIRSSSLAFGADQLRRADNMGWQVGFIIPVALMFISALSFCLASPFYVKLKANSNLMVEMLQVAIAANRKERIKVSTESSNMLYHHQKGSSNLPSEKLRFLNKACIIIDPEKNLTTDGIVADPWTLCTVNQVEDLKTLLKVIPIWSTGMIIVIFQANIC</sequence>
<evidence type="ECO:0000256" key="2">
    <source>
        <dbReference type="ARBA" id="ARBA00005982"/>
    </source>
</evidence>
<evidence type="ECO:0000256" key="4">
    <source>
        <dbReference type="ARBA" id="ARBA00022989"/>
    </source>
</evidence>
<dbReference type="AlphaFoldDB" id="A0A068V6G3"/>
<evidence type="ECO:0000313" key="9">
    <source>
        <dbReference type="Proteomes" id="UP000295252"/>
    </source>
</evidence>
<dbReference type="Proteomes" id="UP000295252">
    <property type="component" value="Chromosome X"/>
</dbReference>
<keyword evidence="9" id="KW-1185">Reference proteome</keyword>
<accession>A0A068V6G3</accession>
<reference evidence="9" key="1">
    <citation type="journal article" date="2014" name="Science">
        <title>The coffee genome provides insight into the convergent evolution of caffeine biosynthesis.</title>
        <authorList>
            <person name="Denoeud F."/>
            <person name="Carretero-Paulet L."/>
            <person name="Dereeper A."/>
            <person name="Droc G."/>
            <person name="Guyot R."/>
            <person name="Pietrella M."/>
            <person name="Zheng C."/>
            <person name="Alberti A."/>
            <person name="Anthony F."/>
            <person name="Aprea G."/>
            <person name="Aury J.M."/>
            <person name="Bento P."/>
            <person name="Bernard M."/>
            <person name="Bocs S."/>
            <person name="Campa C."/>
            <person name="Cenci A."/>
            <person name="Combes M.C."/>
            <person name="Crouzillat D."/>
            <person name="Da Silva C."/>
            <person name="Daddiego L."/>
            <person name="De Bellis F."/>
            <person name="Dussert S."/>
            <person name="Garsmeur O."/>
            <person name="Gayraud T."/>
            <person name="Guignon V."/>
            <person name="Jahn K."/>
            <person name="Jamilloux V."/>
            <person name="Joet T."/>
            <person name="Labadie K."/>
            <person name="Lan T."/>
            <person name="Leclercq J."/>
            <person name="Lepelley M."/>
            <person name="Leroy T."/>
            <person name="Li L.T."/>
            <person name="Librado P."/>
            <person name="Lopez L."/>
            <person name="Munoz A."/>
            <person name="Noel B."/>
            <person name="Pallavicini A."/>
            <person name="Perrotta G."/>
            <person name="Poncet V."/>
            <person name="Pot D."/>
            <person name="Priyono X."/>
            <person name="Rigoreau M."/>
            <person name="Rouard M."/>
            <person name="Rozas J."/>
            <person name="Tranchant-Dubreuil C."/>
            <person name="VanBuren R."/>
            <person name="Zhang Q."/>
            <person name="Andrade A.C."/>
            <person name="Argout X."/>
            <person name="Bertrand B."/>
            <person name="de Kochko A."/>
            <person name="Graziosi G."/>
            <person name="Henry R.J."/>
            <person name="Jayarama X."/>
            <person name="Ming R."/>
            <person name="Nagai C."/>
            <person name="Rounsley S."/>
            <person name="Sankoff D."/>
            <person name="Giuliano G."/>
            <person name="Albert V.A."/>
            <person name="Wincker P."/>
            <person name="Lashermes P."/>
        </authorList>
    </citation>
    <scope>NUCLEOTIDE SEQUENCE [LARGE SCALE GENOMIC DNA]</scope>
    <source>
        <strain evidence="9">cv. DH200-94</strain>
    </source>
</reference>
<dbReference type="OMA" id="CDEANDN"/>
<comment type="similarity">
    <text evidence="2">Belongs to the major facilitator superfamily. Proton-dependent oligopeptide transporter (POT/PTR) (TC 2.A.17) family.</text>
</comment>
<dbReference type="GO" id="GO:0016020">
    <property type="term" value="C:membrane"/>
    <property type="evidence" value="ECO:0007669"/>
    <property type="project" value="UniProtKB-SubCell"/>
</dbReference>
<dbReference type="Gramene" id="CDP16186">
    <property type="protein sequence ID" value="CDP16186"/>
    <property type="gene ID" value="GSCOC_T00017277001"/>
</dbReference>
<keyword evidence="5 7" id="KW-0472">Membrane</keyword>
<dbReference type="STRING" id="49390.A0A068V6G3"/>
<dbReference type="GO" id="GO:0022857">
    <property type="term" value="F:transmembrane transporter activity"/>
    <property type="evidence" value="ECO:0007669"/>
    <property type="project" value="InterPro"/>
</dbReference>
<gene>
    <name evidence="8" type="ORF">GSCOC_T00017277001</name>
</gene>
<evidence type="ECO:0000256" key="6">
    <source>
        <dbReference type="ARBA" id="ARBA00044504"/>
    </source>
</evidence>
<comment type="subcellular location">
    <subcellularLocation>
        <location evidence="1">Membrane</location>
        <topology evidence="1">Multi-pass membrane protein</topology>
    </subcellularLocation>
</comment>
<evidence type="ECO:0000256" key="7">
    <source>
        <dbReference type="SAM" id="Phobius"/>
    </source>
</evidence>
<feature type="transmembrane region" description="Helical" evidence="7">
    <location>
        <begin position="77"/>
        <end position="103"/>
    </location>
</feature>
<proteinExistence type="inferred from homology"/>
<organism evidence="8 9">
    <name type="scientific">Coffea canephora</name>
    <name type="common">Robusta coffee</name>
    <dbReference type="NCBI Taxonomy" id="49390"/>
    <lineage>
        <taxon>Eukaryota</taxon>
        <taxon>Viridiplantae</taxon>
        <taxon>Streptophyta</taxon>
        <taxon>Embryophyta</taxon>
        <taxon>Tracheophyta</taxon>
        <taxon>Spermatophyta</taxon>
        <taxon>Magnoliopsida</taxon>
        <taxon>eudicotyledons</taxon>
        <taxon>Gunneridae</taxon>
        <taxon>Pentapetalae</taxon>
        <taxon>asterids</taxon>
        <taxon>lamiids</taxon>
        <taxon>Gentianales</taxon>
        <taxon>Rubiaceae</taxon>
        <taxon>Ixoroideae</taxon>
        <taxon>Gardenieae complex</taxon>
        <taxon>Bertiereae - Coffeeae clade</taxon>
        <taxon>Coffeeae</taxon>
        <taxon>Coffea</taxon>
    </lineage>
</organism>
<dbReference type="Pfam" id="PF00854">
    <property type="entry name" value="PTR2"/>
    <property type="match status" value="1"/>
</dbReference>
<keyword evidence="4 7" id="KW-1133">Transmembrane helix</keyword>
<dbReference type="InterPro" id="IPR036259">
    <property type="entry name" value="MFS_trans_sf"/>
</dbReference>
<dbReference type="InParanoid" id="A0A068V6G3"/>
<evidence type="ECO:0000256" key="1">
    <source>
        <dbReference type="ARBA" id="ARBA00004141"/>
    </source>
</evidence>
<protein>
    <submittedName>
        <fullName evidence="8">Uncharacterized protein</fullName>
    </submittedName>
</protein>
<dbReference type="Gene3D" id="1.20.1250.20">
    <property type="entry name" value="MFS general substrate transporter like domains"/>
    <property type="match status" value="2"/>
</dbReference>
<keyword evidence="3 7" id="KW-0812">Transmembrane</keyword>
<name>A0A068V6G3_COFCA</name>
<dbReference type="EMBL" id="HG739202">
    <property type="protein sequence ID" value="CDP16186.1"/>
    <property type="molecule type" value="Genomic_DNA"/>
</dbReference>
<dbReference type="PhylomeDB" id="A0A068V6G3"/>
<evidence type="ECO:0000256" key="5">
    <source>
        <dbReference type="ARBA" id="ARBA00023136"/>
    </source>
</evidence>
<dbReference type="PANTHER" id="PTHR11654">
    <property type="entry name" value="OLIGOPEPTIDE TRANSPORTER-RELATED"/>
    <property type="match status" value="1"/>
</dbReference>
<feature type="transmembrane region" description="Helical" evidence="7">
    <location>
        <begin position="40"/>
        <end position="57"/>
    </location>
</feature>
<dbReference type="InterPro" id="IPR000109">
    <property type="entry name" value="POT_fam"/>
</dbReference>
<evidence type="ECO:0000256" key="3">
    <source>
        <dbReference type="ARBA" id="ARBA00022692"/>
    </source>
</evidence>
<comment type="similarity">
    <text evidence="6">Belongs to the major facilitator superfamily. Phosphate:H(+) symporter (TC 2.A.1.9) family.</text>
</comment>
<evidence type="ECO:0000313" key="8">
    <source>
        <dbReference type="EMBL" id="CDP16186.1"/>
    </source>
</evidence>